<dbReference type="AlphaFoldDB" id="A0A9E2K9J8"/>
<reference evidence="3" key="2">
    <citation type="submission" date="2021-04" db="EMBL/GenBank/DDBJ databases">
        <authorList>
            <person name="Gilroy R."/>
        </authorList>
    </citation>
    <scope>NUCLEOTIDE SEQUENCE</scope>
    <source>
        <strain evidence="3">B5-657</strain>
    </source>
</reference>
<dbReference type="InterPro" id="IPR014719">
    <property type="entry name" value="Ribosomal_bL12_C/ClpS-like"/>
</dbReference>
<dbReference type="PANTHER" id="PTHR33473:SF19">
    <property type="entry name" value="ATP-DEPENDENT CLP PROTEASE ADAPTER PROTEIN CLPS"/>
    <property type="match status" value="1"/>
</dbReference>
<evidence type="ECO:0000259" key="2">
    <source>
        <dbReference type="Pfam" id="PF02617"/>
    </source>
</evidence>
<dbReference type="FunFam" id="3.30.1390.10:FF:000002">
    <property type="entry name" value="ATP-dependent Clp protease adapter protein ClpS"/>
    <property type="match status" value="1"/>
</dbReference>
<evidence type="ECO:0000313" key="4">
    <source>
        <dbReference type="Proteomes" id="UP000824229"/>
    </source>
</evidence>
<reference evidence="3" key="1">
    <citation type="journal article" date="2021" name="PeerJ">
        <title>Extensive microbial diversity within the chicken gut microbiome revealed by metagenomics and culture.</title>
        <authorList>
            <person name="Gilroy R."/>
            <person name="Ravi A."/>
            <person name="Getino M."/>
            <person name="Pursley I."/>
            <person name="Horton D.L."/>
            <person name="Alikhan N.F."/>
            <person name="Baker D."/>
            <person name="Gharbi K."/>
            <person name="Hall N."/>
            <person name="Watson M."/>
            <person name="Adriaenssens E.M."/>
            <person name="Foster-Nyarko E."/>
            <person name="Jarju S."/>
            <person name="Secka A."/>
            <person name="Antonio M."/>
            <person name="Oren A."/>
            <person name="Chaudhuri R.R."/>
            <person name="La Ragione R."/>
            <person name="Hildebrand F."/>
            <person name="Pallen M.J."/>
        </authorList>
    </citation>
    <scope>NUCLEOTIDE SEQUENCE</scope>
    <source>
        <strain evidence="3">B5-657</strain>
    </source>
</reference>
<organism evidence="3 4">
    <name type="scientific">Candidatus Cellulosilyticum pullistercoris</name>
    <dbReference type="NCBI Taxonomy" id="2838521"/>
    <lineage>
        <taxon>Bacteria</taxon>
        <taxon>Bacillati</taxon>
        <taxon>Bacillota</taxon>
        <taxon>Clostridia</taxon>
        <taxon>Lachnospirales</taxon>
        <taxon>Cellulosilyticaceae</taxon>
        <taxon>Cellulosilyticum</taxon>
    </lineage>
</organism>
<dbReference type="GO" id="GO:0008233">
    <property type="term" value="F:peptidase activity"/>
    <property type="evidence" value="ECO:0007669"/>
    <property type="project" value="UniProtKB-KW"/>
</dbReference>
<dbReference type="SUPFAM" id="SSF54736">
    <property type="entry name" value="ClpS-like"/>
    <property type="match status" value="1"/>
</dbReference>
<dbReference type="Pfam" id="PF02617">
    <property type="entry name" value="ClpS"/>
    <property type="match status" value="1"/>
</dbReference>
<dbReference type="InterPro" id="IPR022935">
    <property type="entry name" value="ClpS"/>
</dbReference>
<comment type="caution">
    <text evidence="3">The sequence shown here is derived from an EMBL/GenBank/DDBJ whole genome shotgun (WGS) entry which is preliminary data.</text>
</comment>
<protein>
    <recommendedName>
        <fullName evidence="1">ATP-dependent Clp protease adapter protein ClpS</fullName>
    </recommendedName>
</protein>
<dbReference type="Proteomes" id="UP000824229">
    <property type="component" value="Unassembled WGS sequence"/>
</dbReference>
<proteinExistence type="inferred from homology"/>
<comment type="similarity">
    <text evidence="1">Belongs to the ClpS family.</text>
</comment>
<dbReference type="GO" id="GO:0030163">
    <property type="term" value="P:protein catabolic process"/>
    <property type="evidence" value="ECO:0007669"/>
    <property type="project" value="InterPro"/>
</dbReference>
<sequence>MEPRHILSQKSKVKVKKPKQYKVIMHNDDYTTMEFVIEVLVRIFNKKLEEAQKVMLDVHKAGKGIAGIYSYDIAMTKASTAMNWAKEEGFPFKLSVEEV</sequence>
<accession>A0A9E2K9J8</accession>
<dbReference type="HAMAP" id="MF_00302">
    <property type="entry name" value="ClpS"/>
    <property type="match status" value="1"/>
</dbReference>
<keyword evidence="3" id="KW-0378">Hydrolase</keyword>
<comment type="function">
    <text evidence="1">Involved in the modulation of the specificity of the ClpAP-mediated ATP-dependent protein degradation.</text>
</comment>
<keyword evidence="3" id="KW-0645">Protease</keyword>
<comment type="subunit">
    <text evidence="1">Binds to the N-terminal domain of the chaperone ClpA.</text>
</comment>
<gene>
    <name evidence="1" type="primary">clpS</name>
    <name evidence="3" type="ORF">H9872_00030</name>
</gene>
<feature type="domain" description="Adaptor protein ClpS core" evidence="2">
    <location>
        <begin position="16"/>
        <end position="94"/>
    </location>
</feature>
<dbReference type="GO" id="GO:0006508">
    <property type="term" value="P:proteolysis"/>
    <property type="evidence" value="ECO:0007669"/>
    <property type="project" value="UniProtKB-UniRule"/>
</dbReference>
<dbReference type="Gene3D" id="3.30.1390.10">
    <property type="match status" value="1"/>
</dbReference>
<name>A0A9E2K9J8_9FIRM</name>
<dbReference type="PANTHER" id="PTHR33473">
    <property type="entry name" value="ATP-DEPENDENT CLP PROTEASE ADAPTER PROTEIN CLPS1, CHLOROPLASTIC"/>
    <property type="match status" value="1"/>
</dbReference>
<evidence type="ECO:0000256" key="1">
    <source>
        <dbReference type="HAMAP-Rule" id="MF_00302"/>
    </source>
</evidence>
<evidence type="ECO:0000313" key="3">
    <source>
        <dbReference type="EMBL" id="MBU3803137.1"/>
    </source>
</evidence>
<dbReference type="EMBL" id="JAHLFQ010000001">
    <property type="protein sequence ID" value="MBU3803137.1"/>
    <property type="molecule type" value="Genomic_DNA"/>
</dbReference>
<dbReference type="InterPro" id="IPR003769">
    <property type="entry name" value="ClpS_core"/>
</dbReference>